<keyword evidence="2" id="KW-0812">Transmembrane</keyword>
<feature type="region of interest" description="Disordered" evidence="1">
    <location>
        <begin position="112"/>
        <end position="171"/>
    </location>
</feature>
<keyword evidence="2" id="KW-0472">Membrane</keyword>
<accession>A0A8R2FD23</accession>
<reference evidence="3" key="1">
    <citation type="submission" date="2022-06" db="UniProtKB">
        <authorList>
            <consortium name="EnsemblMetazoa"/>
        </authorList>
    </citation>
    <scope>IDENTIFICATION</scope>
</reference>
<keyword evidence="2" id="KW-1133">Transmembrane helix</keyword>
<dbReference type="InterPro" id="IPR036259">
    <property type="entry name" value="MFS_trans_sf"/>
</dbReference>
<proteinExistence type="predicted"/>
<feature type="transmembrane region" description="Helical" evidence="2">
    <location>
        <begin position="20"/>
        <end position="41"/>
    </location>
</feature>
<dbReference type="SUPFAM" id="SSF103473">
    <property type="entry name" value="MFS general substrate transporter"/>
    <property type="match status" value="1"/>
</dbReference>
<feature type="transmembrane region" description="Helical" evidence="2">
    <location>
        <begin position="53"/>
        <end position="74"/>
    </location>
</feature>
<organism evidence="3">
    <name type="scientific">Acyrthosiphon pisum</name>
    <name type="common">Pea aphid</name>
    <dbReference type="NCBI Taxonomy" id="7029"/>
    <lineage>
        <taxon>Eukaryota</taxon>
        <taxon>Metazoa</taxon>
        <taxon>Ecdysozoa</taxon>
        <taxon>Arthropoda</taxon>
        <taxon>Hexapoda</taxon>
        <taxon>Insecta</taxon>
        <taxon>Pterygota</taxon>
        <taxon>Neoptera</taxon>
        <taxon>Paraneoptera</taxon>
        <taxon>Hemiptera</taxon>
        <taxon>Sternorrhyncha</taxon>
        <taxon>Aphidomorpha</taxon>
        <taxon>Aphidoidea</taxon>
        <taxon>Aphididae</taxon>
        <taxon>Macrosiphini</taxon>
        <taxon>Acyrthosiphon</taxon>
    </lineage>
</organism>
<evidence type="ECO:0000313" key="3">
    <source>
        <dbReference type="EnsemblMetazoa" id="XP_008188994.2"/>
    </source>
</evidence>
<evidence type="ECO:0000256" key="1">
    <source>
        <dbReference type="SAM" id="MobiDB-lite"/>
    </source>
</evidence>
<sequence length="171" mass="17162">MGILALMMVAFGHLAMLDGLLVALWGFAFGLVPVGWSTWLATTVPDEAESAGGLLVASIQLAISAGAAGGGAVFDLNGASGVFAGSGLLLVTAMVIVFMAFAARKGCWPGGEHGGGGGNSPDNHQDGNPAARADNTQHHIAGDPANHIHHVKQGGGQAKHGAGQPQVFAHR</sequence>
<feature type="transmembrane region" description="Helical" evidence="2">
    <location>
        <begin position="80"/>
        <end position="103"/>
    </location>
</feature>
<dbReference type="AlphaFoldDB" id="A0A8R2FD23"/>
<evidence type="ECO:0000256" key="2">
    <source>
        <dbReference type="SAM" id="Phobius"/>
    </source>
</evidence>
<name>A0A8R2FD23_ACYPI</name>
<protein>
    <submittedName>
        <fullName evidence="3">Uncharacterized protein</fullName>
    </submittedName>
</protein>
<dbReference type="EnsemblMetazoa" id="XM_008190772.2">
    <property type="protein sequence ID" value="XP_008188994.2"/>
    <property type="gene ID" value="LOC103311197"/>
</dbReference>